<dbReference type="SUPFAM" id="SSF50156">
    <property type="entry name" value="PDZ domain-like"/>
    <property type="match status" value="1"/>
</dbReference>
<reference evidence="2 3" key="1">
    <citation type="journal article" date="2015" name="Stand. Genomic Sci.">
        <title>Genomic Encyclopedia of Bacterial and Archaeal Type Strains, Phase III: the genomes of soil and plant-associated and newly described type strains.</title>
        <authorList>
            <person name="Whitman W.B."/>
            <person name="Woyke T."/>
            <person name="Klenk H.P."/>
            <person name="Zhou Y."/>
            <person name="Lilburn T.G."/>
            <person name="Beck B.J."/>
            <person name="De Vos P."/>
            <person name="Vandamme P."/>
            <person name="Eisen J.A."/>
            <person name="Garrity G."/>
            <person name="Hugenholtz P."/>
            <person name="Kyrpides N.C."/>
        </authorList>
    </citation>
    <scope>NUCLEOTIDE SEQUENCE [LARGE SCALE GENOMIC DNA]</scope>
    <source>
        <strain evidence="2 3">CECT 8445</strain>
    </source>
</reference>
<dbReference type="SMART" id="SM00228">
    <property type="entry name" value="PDZ"/>
    <property type="match status" value="1"/>
</dbReference>
<dbReference type="PROSITE" id="PS50106">
    <property type="entry name" value="PDZ"/>
    <property type="match status" value="1"/>
</dbReference>
<gene>
    <name evidence="2" type="ORF">DFQ05_1070</name>
</gene>
<feature type="domain" description="PDZ" evidence="1">
    <location>
        <begin position="348"/>
        <end position="413"/>
    </location>
</feature>
<name>A0A4R1KQG5_9FLAO</name>
<dbReference type="AlphaFoldDB" id="A0A4R1KQG5"/>
<dbReference type="Gene3D" id="2.30.42.10">
    <property type="match status" value="1"/>
</dbReference>
<accession>A0A4R1KQG5</accession>
<sequence>MNIPDRPIKFLITTVLFGFCLFMNSQNSFNLRANKSSKIRFKLINNIIVMPVELNGIKLSFVLDTGVSRPILFNLANLDSLQIKNTEQSYLRGLGRNGNVQAIRSRGNIIKVGEAIAVNRDISMVFDPSINFTARLGVPVHGIIGYDIFKDFIVEINYQSKYIRLHKRRFFKPKASKKWKRVSIELINRKPYVKGFVSYEDQKIPVKLLIDTGGGDSLWLFEGSKSEIKVSDSLYFEDFLGKGLSGPVYGLRSKLPFFELSTFGFKNVNVAYPDSLYLSTARTIKGRNGSVAGNILKRFNVFFDYSNNALWLKKNGNFKLPFYYNNSGIVLEQRGVRMVKQRQKQVATDSYGREVEGNLGIDFSDTYKYVLKPSYEVVELRKDSNADLAGVKLGDIILSINKKDVSELTLQQVNEYFYNKKGFLLRLLVERGGKTRLIKFKLDDVFKKKSPQIEGSN</sequence>
<dbReference type="InterPro" id="IPR041489">
    <property type="entry name" value="PDZ_6"/>
</dbReference>
<evidence type="ECO:0000313" key="2">
    <source>
        <dbReference type="EMBL" id="TCK67296.1"/>
    </source>
</evidence>
<keyword evidence="3" id="KW-1185">Reference proteome</keyword>
<proteinExistence type="predicted"/>
<dbReference type="Proteomes" id="UP000295714">
    <property type="component" value="Unassembled WGS sequence"/>
</dbReference>
<evidence type="ECO:0000313" key="3">
    <source>
        <dbReference type="Proteomes" id="UP000295714"/>
    </source>
</evidence>
<dbReference type="EMBL" id="SMGI01000002">
    <property type="protein sequence ID" value="TCK67296.1"/>
    <property type="molecule type" value="Genomic_DNA"/>
</dbReference>
<dbReference type="InterPro" id="IPR001478">
    <property type="entry name" value="PDZ"/>
</dbReference>
<comment type="caution">
    <text evidence="2">The sequence shown here is derived from an EMBL/GenBank/DDBJ whole genome shotgun (WGS) entry which is preliminary data.</text>
</comment>
<protein>
    <submittedName>
        <fullName evidence="2">PDZ domain-containing protein</fullName>
    </submittedName>
</protein>
<dbReference type="InterPro" id="IPR036034">
    <property type="entry name" value="PDZ_sf"/>
</dbReference>
<organism evidence="2 3">
    <name type="scientific">Winogradskyella wandonensis</name>
    <dbReference type="NCBI Taxonomy" id="1442586"/>
    <lineage>
        <taxon>Bacteria</taxon>
        <taxon>Pseudomonadati</taxon>
        <taxon>Bacteroidota</taxon>
        <taxon>Flavobacteriia</taxon>
        <taxon>Flavobacteriales</taxon>
        <taxon>Flavobacteriaceae</taxon>
        <taxon>Winogradskyella</taxon>
    </lineage>
</organism>
<dbReference type="Gene3D" id="2.40.70.10">
    <property type="entry name" value="Acid Proteases"/>
    <property type="match status" value="1"/>
</dbReference>
<dbReference type="Pfam" id="PF13650">
    <property type="entry name" value="Asp_protease_2"/>
    <property type="match status" value="1"/>
</dbReference>
<dbReference type="Pfam" id="PF17820">
    <property type="entry name" value="PDZ_6"/>
    <property type="match status" value="1"/>
</dbReference>
<dbReference type="InterPro" id="IPR021109">
    <property type="entry name" value="Peptidase_aspartic_dom_sf"/>
</dbReference>
<evidence type="ECO:0000259" key="1">
    <source>
        <dbReference type="PROSITE" id="PS50106"/>
    </source>
</evidence>